<organism evidence="3 4">
    <name type="scientific">Eschrichtius robustus</name>
    <name type="common">California gray whale</name>
    <name type="synonym">Eschrichtius gibbosus</name>
    <dbReference type="NCBI Taxonomy" id="9764"/>
    <lineage>
        <taxon>Eukaryota</taxon>
        <taxon>Metazoa</taxon>
        <taxon>Chordata</taxon>
        <taxon>Craniata</taxon>
        <taxon>Vertebrata</taxon>
        <taxon>Euteleostomi</taxon>
        <taxon>Mammalia</taxon>
        <taxon>Eutheria</taxon>
        <taxon>Laurasiatheria</taxon>
        <taxon>Artiodactyla</taxon>
        <taxon>Whippomorpha</taxon>
        <taxon>Cetacea</taxon>
        <taxon>Mysticeti</taxon>
        <taxon>Eschrichtiidae</taxon>
        <taxon>Eschrichtius</taxon>
    </lineage>
</organism>
<feature type="region of interest" description="Disordered" evidence="1">
    <location>
        <begin position="27"/>
        <end position="87"/>
    </location>
</feature>
<feature type="compositionally biased region" description="Low complexity" evidence="1">
    <location>
        <begin position="61"/>
        <end position="80"/>
    </location>
</feature>
<protein>
    <submittedName>
        <fullName evidence="3">Uncharacterized protein</fullName>
    </submittedName>
</protein>
<evidence type="ECO:0000256" key="1">
    <source>
        <dbReference type="SAM" id="MobiDB-lite"/>
    </source>
</evidence>
<dbReference type="EMBL" id="JAIQCJ010002438">
    <property type="protein sequence ID" value="KAJ8776302.1"/>
    <property type="molecule type" value="Genomic_DNA"/>
</dbReference>
<gene>
    <name evidence="3" type="ORF">J1605_015600</name>
</gene>
<evidence type="ECO:0000256" key="2">
    <source>
        <dbReference type="SAM" id="SignalP"/>
    </source>
</evidence>
<dbReference type="Proteomes" id="UP001159641">
    <property type="component" value="Unassembled WGS sequence"/>
</dbReference>
<proteinExistence type="predicted"/>
<feature type="signal peptide" evidence="2">
    <location>
        <begin position="1"/>
        <end position="23"/>
    </location>
</feature>
<feature type="chain" id="PRO_5044196740" evidence="2">
    <location>
        <begin position="24"/>
        <end position="87"/>
    </location>
</feature>
<reference evidence="3 4" key="1">
    <citation type="submission" date="2022-11" db="EMBL/GenBank/DDBJ databases">
        <title>Whole genome sequence of Eschrichtius robustus ER-17-0199.</title>
        <authorList>
            <person name="Bruniche-Olsen A."/>
            <person name="Black A.N."/>
            <person name="Fields C.J."/>
            <person name="Walden K."/>
            <person name="Dewoody J.A."/>
        </authorList>
    </citation>
    <scope>NUCLEOTIDE SEQUENCE [LARGE SCALE GENOMIC DNA]</scope>
    <source>
        <strain evidence="3">ER-17-0199</strain>
        <tissue evidence="3">Blubber</tissue>
    </source>
</reference>
<evidence type="ECO:0000313" key="3">
    <source>
        <dbReference type="EMBL" id="KAJ8776302.1"/>
    </source>
</evidence>
<evidence type="ECO:0000313" key="4">
    <source>
        <dbReference type="Proteomes" id="UP001159641"/>
    </source>
</evidence>
<sequence>MEAVVFVFSLLDCCALIFLSVAGEREQGRRPVAGAGTLGAGPARRTDVASPGGRRNPAAQLRPSRGGPSGPLSRSAPAWPARRRSPL</sequence>
<dbReference type="AlphaFoldDB" id="A0AB34GAZ4"/>
<accession>A0AB34GAZ4</accession>
<keyword evidence="4" id="KW-1185">Reference proteome</keyword>
<keyword evidence="2" id="KW-0732">Signal</keyword>
<name>A0AB34GAZ4_ESCRO</name>
<comment type="caution">
    <text evidence="3">The sequence shown here is derived from an EMBL/GenBank/DDBJ whole genome shotgun (WGS) entry which is preliminary data.</text>
</comment>